<comment type="caution">
    <text evidence="2">The sequence shown here is derived from an EMBL/GenBank/DDBJ whole genome shotgun (WGS) entry which is preliminary data.</text>
</comment>
<sequence>MSDEKKTEPVIVKPEDEHATGEPVKPLDEHATGEPIKPLDEHATGEGV</sequence>
<evidence type="ECO:0000256" key="1">
    <source>
        <dbReference type="SAM" id="MobiDB-lite"/>
    </source>
</evidence>
<evidence type="ECO:0000313" key="2">
    <source>
        <dbReference type="EMBL" id="NGO77592.1"/>
    </source>
</evidence>
<gene>
    <name evidence="2" type="ORF">G6045_18285</name>
</gene>
<evidence type="ECO:0008006" key="4">
    <source>
        <dbReference type="Google" id="ProtNLM"/>
    </source>
</evidence>
<feature type="region of interest" description="Disordered" evidence="1">
    <location>
        <begin position="1"/>
        <end position="48"/>
    </location>
</feature>
<dbReference type="AlphaFoldDB" id="A0A6G4XK83"/>
<proteinExistence type="predicted"/>
<name>A0A6G4XK83_9ACTN</name>
<reference evidence="2 3" key="1">
    <citation type="submission" date="2020-02" db="EMBL/GenBank/DDBJ databases">
        <title>Whole-genome analyses of novel actinobacteria.</title>
        <authorList>
            <person name="Sahin N."/>
            <person name="Tokatli A."/>
        </authorList>
    </citation>
    <scope>NUCLEOTIDE SEQUENCE [LARGE SCALE GENOMIC DNA]</scope>
    <source>
        <strain evidence="2 3">YC504</strain>
    </source>
</reference>
<dbReference type="Proteomes" id="UP000481109">
    <property type="component" value="Unassembled WGS sequence"/>
</dbReference>
<keyword evidence="3" id="KW-1185">Reference proteome</keyword>
<dbReference type="EMBL" id="JAAKZW010000070">
    <property type="protein sequence ID" value="NGO77592.1"/>
    <property type="molecule type" value="Genomic_DNA"/>
</dbReference>
<evidence type="ECO:0000313" key="3">
    <source>
        <dbReference type="Proteomes" id="UP000481109"/>
    </source>
</evidence>
<organism evidence="2 3">
    <name type="scientific">Streptomyces mesophilus</name>
    <dbReference type="NCBI Taxonomy" id="1775132"/>
    <lineage>
        <taxon>Bacteria</taxon>
        <taxon>Bacillati</taxon>
        <taxon>Actinomycetota</taxon>
        <taxon>Actinomycetes</taxon>
        <taxon>Kitasatosporales</taxon>
        <taxon>Streptomycetaceae</taxon>
        <taxon>Streptomyces</taxon>
    </lineage>
</organism>
<dbReference type="RefSeq" id="WP_165333053.1">
    <property type="nucleotide sequence ID" value="NZ_JAAKZW010000070.1"/>
</dbReference>
<protein>
    <recommendedName>
        <fullName evidence="4">Sigma-like protein</fullName>
    </recommendedName>
</protein>
<accession>A0A6G4XK83</accession>